<reference evidence="1" key="2">
    <citation type="journal article" date="2021" name="Genome Biol. Evol.">
        <title>Developing a high-quality reference genome for a parasitic bivalve with doubly uniparental inheritance (Bivalvia: Unionida).</title>
        <authorList>
            <person name="Smith C.H."/>
        </authorList>
    </citation>
    <scope>NUCLEOTIDE SEQUENCE</scope>
    <source>
        <strain evidence="1">CHS0354</strain>
        <tissue evidence="1">Mantle</tissue>
    </source>
</reference>
<reference evidence="1" key="3">
    <citation type="submission" date="2023-05" db="EMBL/GenBank/DDBJ databases">
        <authorList>
            <person name="Smith C.H."/>
        </authorList>
    </citation>
    <scope>NUCLEOTIDE SEQUENCE</scope>
    <source>
        <strain evidence="1">CHS0354</strain>
        <tissue evidence="1">Mantle</tissue>
    </source>
</reference>
<dbReference type="EMBL" id="JAEAOA010000806">
    <property type="protein sequence ID" value="KAK3600924.1"/>
    <property type="molecule type" value="Genomic_DNA"/>
</dbReference>
<evidence type="ECO:0000313" key="1">
    <source>
        <dbReference type="EMBL" id="KAK3600924.1"/>
    </source>
</evidence>
<sequence length="85" mass="9771">MYRRDDVKYYLRRVPHTLPVASGSIMNREVEHRTFLTTFLTAILVLLKTEGLKSSCIQSSQNCMSNDHVNDRTAFEAVEHLRSDG</sequence>
<dbReference type="AlphaFoldDB" id="A0AAE0SZG1"/>
<reference evidence="1" key="1">
    <citation type="journal article" date="2021" name="Genome Biol. Evol.">
        <title>A High-Quality Reference Genome for a Parasitic Bivalve with Doubly Uniparental Inheritance (Bivalvia: Unionida).</title>
        <authorList>
            <person name="Smith C.H."/>
        </authorList>
    </citation>
    <scope>NUCLEOTIDE SEQUENCE</scope>
    <source>
        <strain evidence="1">CHS0354</strain>
    </source>
</reference>
<gene>
    <name evidence="1" type="ORF">CHS0354_013305</name>
</gene>
<organism evidence="1 2">
    <name type="scientific">Potamilus streckersoni</name>
    <dbReference type="NCBI Taxonomy" id="2493646"/>
    <lineage>
        <taxon>Eukaryota</taxon>
        <taxon>Metazoa</taxon>
        <taxon>Spiralia</taxon>
        <taxon>Lophotrochozoa</taxon>
        <taxon>Mollusca</taxon>
        <taxon>Bivalvia</taxon>
        <taxon>Autobranchia</taxon>
        <taxon>Heteroconchia</taxon>
        <taxon>Palaeoheterodonta</taxon>
        <taxon>Unionida</taxon>
        <taxon>Unionoidea</taxon>
        <taxon>Unionidae</taxon>
        <taxon>Ambleminae</taxon>
        <taxon>Lampsilini</taxon>
        <taxon>Potamilus</taxon>
    </lineage>
</organism>
<evidence type="ECO:0000313" key="2">
    <source>
        <dbReference type="Proteomes" id="UP001195483"/>
    </source>
</evidence>
<proteinExistence type="predicted"/>
<dbReference type="Proteomes" id="UP001195483">
    <property type="component" value="Unassembled WGS sequence"/>
</dbReference>
<protein>
    <submittedName>
        <fullName evidence="1">Uncharacterized protein</fullName>
    </submittedName>
</protein>
<name>A0AAE0SZG1_9BIVA</name>
<accession>A0AAE0SZG1</accession>
<comment type="caution">
    <text evidence="1">The sequence shown here is derived from an EMBL/GenBank/DDBJ whole genome shotgun (WGS) entry which is preliminary data.</text>
</comment>
<keyword evidence="2" id="KW-1185">Reference proteome</keyword>